<comment type="caution">
    <text evidence="2">The sequence shown here is derived from an EMBL/GenBank/DDBJ whole genome shotgun (WGS) entry which is preliminary data.</text>
</comment>
<reference evidence="2" key="2">
    <citation type="submission" date="2020-06" db="EMBL/GenBank/DDBJ databases">
        <title>Helianthus annuus Genome sequencing and assembly Release 2.</title>
        <authorList>
            <person name="Gouzy J."/>
            <person name="Langlade N."/>
            <person name="Munos S."/>
        </authorList>
    </citation>
    <scope>NUCLEOTIDE SEQUENCE</scope>
    <source>
        <tissue evidence="2">Leaves</tissue>
    </source>
</reference>
<keyword evidence="1" id="KW-0472">Membrane</keyword>
<evidence type="ECO:0000313" key="2">
    <source>
        <dbReference type="EMBL" id="KAF5769270.1"/>
    </source>
</evidence>
<gene>
    <name evidence="2" type="ORF">HanXRQr2_Chr14g0646311</name>
</gene>
<evidence type="ECO:0000313" key="3">
    <source>
        <dbReference type="Proteomes" id="UP000215914"/>
    </source>
</evidence>
<name>A0A9K3H6W1_HELAN</name>
<protein>
    <submittedName>
        <fullName evidence="2">Uncharacterized protein</fullName>
    </submittedName>
</protein>
<feature type="transmembrane region" description="Helical" evidence="1">
    <location>
        <begin position="62"/>
        <end position="84"/>
    </location>
</feature>
<proteinExistence type="predicted"/>
<dbReference type="Gramene" id="mRNA:HanXRQr2_Chr14g0646311">
    <property type="protein sequence ID" value="CDS:HanXRQr2_Chr14g0646311.1"/>
    <property type="gene ID" value="HanXRQr2_Chr14g0646311"/>
</dbReference>
<keyword evidence="3" id="KW-1185">Reference proteome</keyword>
<dbReference type="AlphaFoldDB" id="A0A9K3H6W1"/>
<accession>A0A9K3H6W1</accession>
<reference evidence="2" key="1">
    <citation type="journal article" date="2017" name="Nature">
        <title>The sunflower genome provides insights into oil metabolism, flowering and Asterid evolution.</title>
        <authorList>
            <person name="Badouin H."/>
            <person name="Gouzy J."/>
            <person name="Grassa C.J."/>
            <person name="Murat F."/>
            <person name="Staton S.E."/>
            <person name="Cottret L."/>
            <person name="Lelandais-Briere C."/>
            <person name="Owens G.L."/>
            <person name="Carrere S."/>
            <person name="Mayjonade B."/>
            <person name="Legrand L."/>
            <person name="Gill N."/>
            <person name="Kane N.C."/>
            <person name="Bowers J.E."/>
            <person name="Hubner S."/>
            <person name="Bellec A."/>
            <person name="Berard A."/>
            <person name="Berges H."/>
            <person name="Blanchet N."/>
            <person name="Boniface M.C."/>
            <person name="Brunel D."/>
            <person name="Catrice O."/>
            <person name="Chaidir N."/>
            <person name="Claudel C."/>
            <person name="Donnadieu C."/>
            <person name="Faraut T."/>
            <person name="Fievet G."/>
            <person name="Helmstetter N."/>
            <person name="King M."/>
            <person name="Knapp S.J."/>
            <person name="Lai Z."/>
            <person name="Le Paslier M.C."/>
            <person name="Lippi Y."/>
            <person name="Lorenzon L."/>
            <person name="Mandel J.R."/>
            <person name="Marage G."/>
            <person name="Marchand G."/>
            <person name="Marquand E."/>
            <person name="Bret-Mestries E."/>
            <person name="Morien E."/>
            <person name="Nambeesan S."/>
            <person name="Nguyen T."/>
            <person name="Pegot-Espagnet P."/>
            <person name="Pouilly N."/>
            <person name="Raftis F."/>
            <person name="Sallet E."/>
            <person name="Schiex T."/>
            <person name="Thomas J."/>
            <person name="Vandecasteele C."/>
            <person name="Vares D."/>
            <person name="Vear F."/>
            <person name="Vautrin S."/>
            <person name="Crespi M."/>
            <person name="Mangin B."/>
            <person name="Burke J.M."/>
            <person name="Salse J."/>
            <person name="Munos S."/>
            <person name="Vincourt P."/>
            <person name="Rieseberg L.H."/>
            <person name="Langlade N.B."/>
        </authorList>
    </citation>
    <scope>NUCLEOTIDE SEQUENCE</scope>
    <source>
        <tissue evidence="2">Leaves</tissue>
    </source>
</reference>
<dbReference type="EMBL" id="MNCJ02000329">
    <property type="protein sequence ID" value="KAF5769270.1"/>
    <property type="molecule type" value="Genomic_DNA"/>
</dbReference>
<evidence type="ECO:0000256" key="1">
    <source>
        <dbReference type="SAM" id="Phobius"/>
    </source>
</evidence>
<sequence>MLKSWLCHCSSTKLSGTSSQTGHDETLMFRHKLASTKHESFVPYGLQRNMGISPCIVVVRTVLMWFDILSCLFMFLACVVVFCMEHYNNVIWFRGS</sequence>
<keyword evidence="1" id="KW-1133">Transmembrane helix</keyword>
<dbReference type="Proteomes" id="UP000215914">
    <property type="component" value="Unassembled WGS sequence"/>
</dbReference>
<organism evidence="2 3">
    <name type="scientific">Helianthus annuus</name>
    <name type="common">Common sunflower</name>
    <dbReference type="NCBI Taxonomy" id="4232"/>
    <lineage>
        <taxon>Eukaryota</taxon>
        <taxon>Viridiplantae</taxon>
        <taxon>Streptophyta</taxon>
        <taxon>Embryophyta</taxon>
        <taxon>Tracheophyta</taxon>
        <taxon>Spermatophyta</taxon>
        <taxon>Magnoliopsida</taxon>
        <taxon>eudicotyledons</taxon>
        <taxon>Gunneridae</taxon>
        <taxon>Pentapetalae</taxon>
        <taxon>asterids</taxon>
        <taxon>campanulids</taxon>
        <taxon>Asterales</taxon>
        <taxon>Asteraceae</taxon>
        <taxon>Asteroideae</taxon>
        <taxon>Heliantheae alliance</taxon>
        <taxon>Heliantheae</taxon>
        <taxon>Helianthus</taxon>
    </lineage>
</organism>
<keyword evidence="1" id="KW-0812">Transmembrane</keyword>